<name>H1DID0_9BACT</name>
<dbReference type="Gene3D" id="3.30.1130.10">
    <property type="match status" value="1"/>
</dbReference>
<dbReference type="GO" id="GO:0004150">
    <property type="term" value="F:dihydroneopterin aldolase activity"/>
    <property type="evidence" value="ECO:0007669"/>
    <property type="project" value="UniProtKB-UniRule"/>
</dbReference>
<dbReference type="AlphaFoldDB" id="H1DID0"/>
<sequence length="117" mass="13291">MKSIIEIEGMEFFAYHGCFEAEQIVGNKFTVYACLHYDAEQAAQTDDIRDALSYQAAYEIIACEMKKRSHLLEHVAQRILEAFYKTFPQLNYACIKISKMNPPLGGKIGCTSVTLEK</sequence>
<dbReference type="GO" id="GO:0046654">
    <property type="term" value="P:tetrahydrofolate biosynthetic process"/>
    <property type="evidence" value="ECO:0007669"/>
    <property type="project" value="UniProtKB-UniRule"/>
</dbReference>
<dbReference type="Pfam" id="PF02152">
    <property type="entry name" value="FolB"/>
    <property type="match status" value="1"/>
</dbReference>
<evidence type="ECO:0000256" key="1">
    <source>
        <dbReference type="ARBA" id="ARBA00001353"/>
    </source>
</evidence>
<dbReference type="InterPro" id="IPR006157">
    <property type="entry name" value="FolB_dom"/>
</dbReference>
<dbReference type="NCBIfam" id="TIGR00526">
    <property type="entry name" value="folB_dom"/>
    <property type="match status" value="1"/>
</dbReference>
<keyword evidence="9" id="KW-1185">Reference proteome</keyword>
<dbReference type="EMBL" id="ADMC01000025">
    <property type="protein sequence ID" value="EHP46542.1"/>
    <property type="molecule type" value="Genomic_DNA"/>
</dbReference>
<dbReference type="SMART" id="SM00905">
    <property type="entry name" value="FolB"/>
    <property type="match status" value="1"/>
</dbReference>
<dbReference type="GO" id="GO:0005737">
    <property type="term" value="C:cytoplasm"/>
    <property type="evidence" value="ECO:0007669"/>
    <property type="project" value="TreeGrafter"/>
</dbReference>
<dbReference type="PANTHER" id="PTHR42844:SF1">
    <property type="entry name" value="DIHYDRONEOPTERIN ALDOLASE 1-RELATED"/>
    <property type="match status" value="1"/>
</dbReference>
<dbReference type="PANTHER" id="PTHR42844">
    <property type="entry name" value="DIHYDRONEOPTERIN ALDOLASE 1-RELATED"/>
    <property type="match status" value="1"/>
</dbReference>
<dbReference type="InterPro" id="IPR006156">
    <property type="entry name" value="Dihydroneopterin_aldolase"/>
</dbReference>
<reference evidence="8 9" key="1">
    <citation type="submission" date="2012-01" db="EMBL/GenBank/DDBJ databases">
        <title>The Genome Sequence of Odoribacter laneus YIT 12061.</title>
        <authorList>
            <consortium name="The Broad Institute Genome Sequencing Platform"/>
            <person name="Earl A."/>
            <person name="Ward D."/>
            <person name="Feldgarden M."/>
            <person name="Gevers D."/>
            <person name="Morotomi M."/>
            <person name="Young S.K."/>
            <person name="Zeng Q."/>
            <person name="Gargeya S."/>
            <person name="Fitzgerald M."/>
            <person name="Haas B."/>
            <person name="Abouelleil A."/>
            <person name="Alvarado L."/>
            <person name="Arachchi H.M."/>
            <person name="Berlin A."/>
            <person name="Chapman S.B."/>
            <person name="Gearin G."/>
            <person name="Goldberg J."/>
            <person name="Griggs A."/>
            <person name="Gujja S."/>
            <person name="Hansen M."/>
            <person name="Heiman D."/>
            <person name="Howarth C."/>
            <person name="Larimer J."/>
            <person name="Lui A."/>
            <person name="MacDonald P.J.P."/>
            <person name="McCowen C."/>
            <person name="Montmayeur A."/>
            <person name="Murphy C."/>
            <person name="Neiman D."/>
            <person name="Pearson M."/>
            <person name="Priest M."/>
            <person name="Roberts A."/>
            <person name="Saif S."/>
            <person name="Shea T."/>
            <person name="Sisk P."/>
            <person name="Stolte C."/>
            <person name="Sykes S."/>
            <person name="Wortman J."/>
            <person name="Nusbaum C."/>
            <person name="Birren B."/>
        </authorList>
    </citation>
    <scope>NUCLEOTIDE SEQUENCE [LARGE SCALE GENOMIC DNA]</scope>
    <source>
        <strain evidence="8 9">YIT 12061</strain>
    </source>
</reference>
<evidence type="ECO:0000256" key="2">
    <source>
        <dbReference type="ARBA" id="ARBA00005013"/>
    </source>
</evidence>
<dbReference type="Proteomes" id="UP000004892">
    <property type="component" value="Unassembled WGS sequence"/>
</dbReference>
<evidence type="ECO:0000256" key="4">
    <source>
        <dbReference type="ARBA" id="ARBA00022909"/>
    </source>
</evidence>
<comment type="catalytic activity">
    <reaction evidence="1 6">
        <text>7,8-dihydroneopterin = 6-hydroxymethyl-7,8-dihydropterin + glycolaldehyde</text>
        <dbReference type="Rhea" id="RHEA:10540"/>
        <dbReference type="ChEBI" id="CHEBI:17001"/>
        <dbReference type="ChEBI" id="CHEBI:17071"/>
        <dbReference type="ChEBI" id="CHEBI:44841"/>
        <dbReference type="EC" id="4.1.2.25"/>
    </reaction>
</comment>
<dbReference type="STRING" id="742817.HMPREF9449_02159"/>
<dbReference type="InterPro" id="IPR043133">
    <property type="entry name" value="GTP-CH-I_C/QueF"/>
</dbReference>
<keyword evidence="5 6" id="KW-0456">Lyase</keyword>
<evidence type="ECO:0000256" key="5">
    <source>
        <dbReference type="ARBA" id="ARBA00023239"/>
    </source>
</evidence>
<dbReference type="GO" id="GO:0046656">
    <property type="term" value="P:folic acid biosynthetic process"/>
    <property type="evidence" value="ECO:0007669"/>
    <property type="project" value="UniProtKB-UniRule"/>
</dbReference>
<comment type="pathway">
    <text evidence="2 6">Cofactor biosynthesis; tetrahydrofolate biosynthesis; 2-amino-4-hydroxy-6-hydroxymethyl-7,8-dihydropteridine diphosphate from 7,8-dihydroneopterin triphosphate: step 3/4.</text>
</comment>
<comment type="caution">
    <text evidence="8">The sequence shown here is derived from an EMBL/GenBank/DDBJ whole genome shotgun (WGS) entry which is preliminary data.</text>
</comment>
<evidence type="ECO:0000313" key="9">
    <source>
        <dbReference type="Proteomes" id="UP000004892"/>
    </source>
</evidence>
<protein>
    <recommendedName>
        <fullName evidence="6">7,8-dihydroneopterin aldolase</fullName>
        <ecNumber evidence="6">4.1.2.25</ecNumber>
    </recommendedName>
</protein>
<comment type="similarity">
    <text evidence="3 6">Belongs to the DHNA family.</text>
</comment>
<dbReference type="UniPathway" id="UPA00077">
    <property type="reaction ID" value="UER00154"/>
</dbReference>
<dbReference type="SUPFAM" id="SSF55620">
    <property type="entry name" value="Tetrahydrobiopterin biosynthesis enzymes-like"/>
    <property type="match status" value="1"/>
</dbReference>
<evidence type="ECO:0000313" key="8">
    <source>
        <dbReference type="EMBL" id="EHP46542.1"/>
    </source>
</evidence>
<feature type="domain" description="Dihydroneopterin aldolase/epimerase" evidence="7">
    <location>
        <begin position="5"/>
        <end position="117"/>
    </location>
</feature>
<evidence type="ECO:0000259" key="7">
    <source>
        <dbReference type="SMART" id="SM00905"/>
    </source>
</evidence>
<dbReference type="PATRIC" id="fig|742817.3.peg.2308"/>
<accession>H1DID0</accession>
<dbReference type="eggNOG" id="COG1539">
    <property type="taxonomic scope" value="Bacteria"/>
</dbReference>
<gene>
    <name evidence="8" type="ORF">HMPREF9449_02159</name>
</gene>
<organism evidence="8 9">
    <name type="scientific">Odoribacter laneus YIT 12061</name>
    <dbReference type="NCBI Taxonomy" id="742817"/>
    <lineage>
        <taxon>Bacteria</taxon>
        <taxon>Pseudomonadati</taxon>
        <taxon>Bacteroidota</taxon>
        <taxon>Bacteroidia</taxon>
        <taxon>Bacteroidales</taxon>
        <taxon>Odoribacteraceae</taxon>
        <taxon>Odoribacter</taxon>
    </lineage>
</organism>
<dbReference type="EC" id="4.1.2.25" evidence="6"/>
<dbReference type="GeneID" id="98069709"/>
<dbReference type="NCBIfam" id="TIGR00525">
    <property type="entry name" value="folB"/>
    <property type="match status" value="1"/>
</dbReference>
<comment type="function">
    <text evidence="6">Catalyzes the conversion of 7,8-dihydroneopterin to 6-hydroxymethyl-7,8-dihydropterin.</text>
</comment>
<dbReference type="HOGENOM" id="CLU_112632_1_2_10"/>
<evidence type="ECO:0000256" key="3">
    <source>
        <dbReference type="ARBA" id="ARBA00005708"/>
    </source>
</evidence>
<dbReference type="RefSeq" id="WP_009137306.1">
    <property type="nucleotide sequence ID" value="NZ_JH594596.1"/>
</dbReference>
<proteinExistence type="inferred from homology"/>
<keyword evidence="4 6" id="KW-0289">Folate biosynthesis</keyword>
<evidence type="ECO:0000256" key="6">
    <source>
        <dbReference type="RuleBase" id="RU362079"/>
    </source>
</evidence>